<keyword evidence="1" id="KW-0805">Transcription regulation</keyword>
<organism evidence="7">
    <name type="scientific">Mycolicibacterium mucogenicum DSM 44124</name>
    <dbReference type="NCBI Taxonomy" id="1226753"/>
    <lineage>
        <taxon>Bacteria</taxon>
        <taxon>Bacillati</taxon>
        <taxon>Actinomycetota</taxon>
        <taxon>Actinomycetes</taxon>
        <taxon>Mycobacteriales</taxon>
        <taxon>Mycobacteriaceae</taxon>
        <taxon>Mycolicibacterium</taxon>
    </lineage>
</organism>
<keyword evidence="3" id="KW-0804">Transcription</keyword>
<dbReference type="PROSITE" id="PS01081">
    <property type="entry name" value="HTH_TETR_1"/>
    <property type="match status" value="1"/>
</dbReference>
<dbReference type="EMBL" id="CP062008">
    <property type="protein sequence ID" value="QPG72047.1"/>
    <property type="molecule type" value="Genomic_DNA"/>
</dbReference>
<evidence type="ECO:0000313" key="7">
    <source>
        <dbReference type="EMBL" id="TLH53423.1"/>
    </source>
</evidence>
<dbReference type="InterPro" id="IPR023772">
    <property type="entry name" value="DNA-bd_HTH_TetR-type_CS"/>
</dbReference>
<dbReference type="Proteomes" id="UP000309231">
    <property type="component" value="Chromosome"/>
</dbReference>
<evidence type="ECO:0000256" key="1">
    <source>
        <dbReference type="ARBA" id="ARBA00023015"/>
    </source>
</evidence>
<dbReference type="PRINTS" id="PR00455">
    <property type="entry name" value="HTHTETR"/>
</dbReference>
<evidence type="ECO:0000256" key="3">
    <source>
        <dbReference type="ARBA" id="ARBA00023163"/>
    </source>
</evidence>
<dbReference type="EMBL" id="POTL01000001">
    <property type="protein sequence ID" value="TLH53423.1"/>
    <property type="molecule type" value="Genomic_DNA"/>
</dbReference>
<reference evidence="6 8" key="2">
    <citation type="journal article" date="2019" name="BMC Evol. Biol.">
        <title>Comparative genomics of Mycobacterium mucogenicum and Mycobacterium neoaurum clade members emphasizing tRNA and non-coding RNA.</title>
        <authorList>
            <person name="Behra P.R.K."/>
            <person name="Pettersson B.M.F."/>
            <person name="Das S."/>
            <person name="Dasgupta S."/>
            <person name="Kirsebom L.A."/>
        </authorList>
    </citation>
    <scope>NUCLEOTIDE SEQUENCE [LARGE SCALE GENOMIC DNA]</scope>
    <source>
        <strain evidence="6 8">DSM 44124</strain>
    </source>
</reference>
<dbReference type="PANTHER" id="PTHR30055">
    <property type="entry name" value="HTH-TYPE TRANSCRIPTIONAL REGULATOR RUTR"/>
    <property type="match status" value="1"/>
</dbReference>
<accession>A0A8H2JCK3</accession>
<sequence>MNTDVTSELPEHHSPTAARIVDAAQDLLQRRGSKAVTIAAVAQKAHVGTGTVYLYWSSKSELLLGLIGRDFLDLAEQFIGDLRTDPDLARPSRLFPSLMNRAAHRPFVKAMLRDDDELLGSLADDPTSAALVDALGPDALMNTLLPTWRDNGLARTDWSLDAQTYALMALYRGFLLLGDEKHTEPATSDPATVLAQAVTALLGPERPTKTQMRRVVADGIDFLERGAALVREIIAGKNTH</sequence>
<gene>
    <name evidence="6" type="ORF">C1S78_014625</name>
    <name evidence="7" type="ORF">C1S78_14580</name>
</gene>
<dbReference type="Gene3D" id="1.10.357.10">
    <property type="entry name" value="Tetracycline Repressor, domain 2"/>
    <property type="match status" value="1"/>
</dbReference>
<evidence type="ECO:0000256" key="4">
    <source>
        <dbReference type="PROSITE-ProRule" id="PRU00335"/>
    </source>
</evidence>
<dbReference type="SUPFAM" id="SSF46689">
    <property type="entry name" value="Homeodomain-like"/>
    <property type="match status" value="1"/>
</dbReference>
<feature type="domain" description="HTH tetR-type" evidence="5">
    <location>
        <begin position="14"/>
        <end position="74"/>
    </location>
</feature>
<dbReference type="InterPro" id="IPR050109">
    <property type="entry name" value="HTH-type_TetR-like_transc_reg"/>
</dbReference>
<keyword evidence="8" id="KW-1185">Reference proteome</keyword>
<feature type="DNA-binding region" description="H-T-H motif" evidence="4">
    <location>
        <begin position="37"/>
        <end position="56"/>
    </location>
</feature>
<dbReference type="GO" id="GO:0000976">
    <property type="term" value="F:transcription cis-regulatory region binding"/>
    <property type="evidence" value="ECO:0007669"/>
    <property type="project" value="TreeGrafter"/>
</dbReference>
<evidence type="ECO:0000256" key="2">
    <source>
        <dbReference type="ARBA" id="ARBA00023125"/>
    </source>
</evidence>
<reference evidence="6 8" key="3">
    <citation type="journal article" date="2019" name="Sci. Rep.">
        <title>Insight into the biology of Mycobacterium mucogenicum and Mycobacterium neoaurum clade members.</title>
        <authorList>
            <person name="Behra P.R.K."/>
            <person name="Pettersson B.M.F."/>
            <person name="Ramesh M."/>
            <person name="Dasgupta S."/>
            <person name="Kirsebom L.A."/>
        </authorList>
    </citation>
    <scope>NUCLEOTIDE SEQUENCE [LARGE SCALE GENOMIC DNA]</scope>
    <source>
        <strain evidence="6 8">DSM 44124</strain>
    </source>
</reference>
<evidence type="ECO:0000313" key="6">
    <source>
        <dbReference type="EMBL" id="QPG72047.1"/>
    </source>
</evidence>
<dbReference type="PANTHER" id="PTHR30055:SF234">
    <property type="entry name" value="HTH-TYPE TRANSCRIPTIONAL REGULATOR BETI"/>
    <property type="match status" value="1"/>
</dbReference>
<name>A0A8H2JCK3_MYCMU</name>
<dbReference type="KEGG" id="mmuc:C1S78_014625"/>
<reference evidence="7" key="1">
    <citation type="submission" date="2018-01" db="EMBL/GenBank/DDBJ databases">
        <title>Comparative genomics of Mycobacterium mucogenicum and Mycobacterium neoaurum clade members emphasizing tRNA and non-coding RNA.</title>
        <authorList>
            <person name="Behra P.R.K."/>
            <person name="Pettersson B.M.F."/>
            <person name="Das S."/>
            <person name="Dasgupta S."/>
            <person name="Kirsebom L.A."/>
        </authorList>
    </citation>
    <scope>NUCLEOTIDE SEQUENCE</scope>
    <source>
        <strain evidence="7">DSM 44124</strain>
    </source>
</reference>
<dbReference type="PROSITE" id="PS50977">
    <property type="entry name" value="HTH_TETR_2"/>
    <property type="match status" value="1"/>
</dbReference>
<evidence type="ECO:0000313" key="8">
    <source>
        <dbReference type="Proteomes" id="UP000309231"/>
    </source>
</evidence>
<keyword evidence="2 4" id="KW-0238">DNA-binding</keyword>
<dbReference type="InterPro" id="IPR009057">
    <property type="entry name" value="Homeodomain-like_sf"/>
</dbReference>
<dbReference type="Pfam" id="PF00440">
    <property type="entry name" value="TetR_N"/>
    <property type="match status" value="1"/>
</dbReference>
<dbReference type="InterPro" id="IPR001647">
    <property type="entry name" value="HTH_TetR"/>
</dbReference>
<dbReference type="GO" id="GO:0003700">
    <property type="term" value="F:DNA-binding transcription factor activity"/>
    <property type="evidence" value="ECO:0007669"/>
    <property type="project" value="TreeGrafter"/>
</dbReference>
<dbReference type="AlphaFoldDB" id="A0A8H2JCK3"/>
<protein>
    <submittedName>
        <fullName evidence="6">Helix-turn-helix transcriptional regulator</fullName>
    </submittedName>
    <submittedName>
        <fullName evidence="7">TetR/AcrR family transcriptional regulator</fullName>
    </submittedName>
</protein>
<evidence type="ECO:0000259" key="5">
    <source>
        <dbReference type="PROSITE" id="PS50977"/>
    </source>
</evidence>
<proteinExistence type="predicted"/>